<reference evidence="2" key="2">
    <citation type="submission" date="2019-03" db="EMBL/GenBank/DDBJ databases">
        <authorList>
            <person name="Chen S.-C."/>
            <person name="Wu S.-Y."/>
            <person name="Lai M.-C."/>
        </authorList>
    </citation>
    <scope>NUCLEOTIDE SEQUENCE</scope>
    <source>
        <strain evidence="2">ML15</strain>
    </source>
</reference>
<evidence type="ECO:0000259" key="1">
    <source>
        <dbReference type="Pfam" id="PF12392"/>
    </source>
</evidence>
<evidence type="ECO:0000313" key="2">
    <source>
        <dbReference type="EMBL" id="QYZ79539.1"/>
    </source>
</evidence>
<dbReference type="PANTHER" id="PTHR30217:SF10">
    <property type="entry name" value="23S RRNA 5-HYDROXYCYTIDINE C2501 SYNTHASE"/>
    <property type="match status" value="1"/>
</dbReference>
<dbReference type="Pfam" id="PF12392">
    <property type="entry name" value="DUF3656"/>
    <property type="match status" value="1"/>
</dbReference>
<sequence>MHTKPRAITELLAPAGSWEALVAAVAAGADAVYLGGTHFSARQFAANFDDAALKEAVTYAHARGVRVYVTVNTLLHDTELPGAARYLLFLYEIGVDAVLVQDVGLLRLARALVPDLPIHASTQMAVTSEEGVRWAAAHGIERVVLARELPLAEVEGMRAAVEETGIGLEVFLHGALCYAYSGQCLLSSVIGGRSGNRGACAQPCRKPYTLLRGDLDLYGRPVGFRPVRLPDAYRLSTRDICLYPALEEVVRAPVASLKIEGRMKTPAYVATVVSVYRRALDALAAGDPLPDPIAAERDLALAFTRGFTGGYLCGERHRGVIGPERPDNRGVALGTVTAFSDRWMEATVALATGDLLPENGDGLAVRWPGGEFGLVVRGTPRVRDGTLRLRFPQPAPIGAEVVVTRRAALEAQAAETVRVGRPCVRIDATVTWDEGGTPVVAGLCTPPRGEAAAFRVRADEPMGRARTRPLGVDVVRDHLGRTGGTQFFIGRLDLRYPGGLFAPASYLNALRRQVLAAAASALVEAARPTAEAVAAARERLAALLPGLKGSAAPDPAVRPALAVLTDTPEGVSAVADAGADLICFEPSPSACRPGSFEAAVGTAGDRPLIWKWPRIVTRTFLDAAIPLLPAAHAAGIAGVMVEGHGCADAVRRTVPGMPLYGGAGLNIWNHAAVAAHADFAILTLSPELSGEEVRTLAARVPAGSPALALLVQGTVEAAVTEDCPPATALGCPAGCSSGKSWALKDERGRVFPLRPAGACRTAIGNAVETCLIDYLPDLAGAGIATFIIDARWRGPAYAGEMTGLYREALGGPRNRADLDRLKTAIKTRALGGITAASYLYGTGDGSKKKDRR</sequence>
<dbReference type="KEGG" id="mfk:E2N92_08895"/>
<dbReference type="Pfam" id="PF01136">
    <property type="entry name" value="Peptidase_U32"/>
    <property type="match status" value="2"/>
</dbReference>
<dbReference type="AlphaFoldDB" id="A0A8G1A355"/>
<reference evidence="2" key="1">
    <citation type="journal article" date="2005" name="Int. J. Syst. Evol. Microbiol.">
        <title>Methanofollis formosanus sp. nov., isolated from a fish pond.</title>
        <authorList>
            <person name="Wu S.Y."/>
            <person name="Chen S.C."/>
            <person name="Lai M.C."/>
        </authorList>
    </citation>
    <scope>NUCLEOTIDE SEQUENCE</scope>
    <source>
        <strain evidence="2">ML15</strain>
    </source>
</reference>
<dbReference type="Proteomes" id="UP000826709">
    <property type="component" value="Chromosome"/>
</dbReference>
<dbReference type="InterPro" id="IPR020988">
    <property type="entry name" value="Pept_U32_collagenase"/>
</dbReference>
<accession>A0A8G1A355</accession>
<dbReference type="EMBL" id="CP037968">
    <property type="protein sequence ID" value="QYZ79539.1"/>
    <property type="molecule type" value="Genomic_DNA"/>
</dbReference>
<dbReference type="RefSeq" id="WP_220680846.1">
    <property type="nucleotide sequence ID" value="NZ_CP037968.1"/>
</dbReference>
<dbReference type="InterPro" id="IPR051454">
    <property type="entry name" value="RNA/ubiquinone_mod_enzymes"/>
</dbReference>
<dbReference type="InterPro" id="IPR001539">
    <property type="entry name" value="Peptidase_U32"/>
</dbReference>
<proteinExistence type="predicted"/>
<keyword evidence="3" id="KW-1185">Reference proteome</keyword>
<dbReference type="InterPro" id="IPR011060">
    <property type="entry name" value="RibuloseP-bd_barrel"/>
</dbReference>
<protein>
    <submittedName>
        <fullName evidence="2">U32 family peptidase</fullName>
    </submittedName>
</protein>
<feature type="domain" description="Peptidase U32 collagenase" evidence="1">
    <location>
        <begin position="424"/>
        <end position="521"/>
    </location>
</feature>
<dbReference type="PROSITE" id="PS01276">
    <property type="entry name" value="PEPTIDASE_U32"/>
    <property type="match status" value="1"/>
</dbReference>
<evidence type="ECO:0000313" key="3">
    <source>
        <dbReference type="Proteomes" id="UP000826709"/>
    </source>
</evidence>
<dbReference type="OrthoDB" id="51464at2157"/>
<gene>
    <name evidence="2" type="ORF">E2N92_08895</name>
</gene>
<organism evidence="2 3">
    <name type="scientific">Methanofollis formosanus</name>
    <dbReference type="NCBI Taxonomy" id="299308"/>
    <lineage>
        <taxon>Archaea</taxon>
        <taxon>Methanobacteriati</taxon>
        <taxon>Methanobacteriota</taxon>
        <taxon>Stenosarchaea group</taxon>
        <taxon>Methanomicrobia</taxon>
        <taxon>Methanomicrobiales</taxon>
        <taxon>Methanomicrobiaceae</taxon>
        <taxon>Methanofollis</taxon>
    </lineage>
</organism>
<dbReference type="PANTHER" id="PTHR30217">
    <property type="entry name" value="PEPTIDASE U32 FAMILY"/>
    <property type="match status" value="1"/>
</dbReference>
<dbReference type="SUPFAM" id="SSF51366">
    <property type="entry name" value="Ribulose-phoshate binding barrel"/>
    <property type="match status" value="1"/>
</dbReference>
<name>A0A8G1A355_9EURY</name>